<dbReference type="EMBL" id="AF480884">
    <property type="protein sequence ID" value="AAM00729.1"/>
    <property type="molecule type" value="Genomic_DNA"/>
</dbReference>
<comment type="similarity">
    <text evidence="1">Belongs to the herpesviridae UL91 family.</text>
</comment>
<evidence type="ECO:0000259" key="3">
    <source>
        <dbReference type="Pfam" id="PF17442"/>
    </source>
</evidence>
<evidence type="ECO:0000313" key="4">
    <source>
        <dbReference type="EMBL" id="AAM00729.1"/>
    </source>
</evidence>
<evidence type="ECO:0000313" key="5">
    <source>
        <dbReference type="Proteomes" id="UP000099188"/>
    </source>
</evidence>
<feature type="compositionally biased region" description="Gly residues" evidence="2">
    <location>
        <begin position="76"/>
        <end position="91"/>
    </location>
</feature>
<proteinExistence type="inferred from homology"/>
<evidence type="ECO:0000256" key="1">
    <source>
        <dbReference type="ARBA" id="ARBA00008288"/>
    </source>
</evidence>
<dbReference type="InterPro" id="IPR035385">
    <property type="entry name" value="U62/UL91"/>
</dbReference>
<dbReference type="OrthoDB" id="24448at10239"/>
<dbReference type="KEGG" id="vg:935491"/>
<dbReference type="GeneID" id="935491"/>
<sequence length="143" mass="14431">MNALLTELNRLGVAHASSEDVFLFVDRLFHNFAFLFQTEESSPRRLELVSGLFEHLTVECVNDIVDACNHPDVPGTEGGGGSGAAGGGAAAEGGAATNAPVPMSTGNVSPSVVSSSKLSCDSPVFVPASATAAGCATPRAPAT</sequence>
<dbReference type="RefSeq" id="NP_612723.1">
    <property type="nucleotide sequence ID" value="NC_003521.1"/>
</dbReference>
<keyword evidence="5" id="KW-1185">Reference proteome</keyword>
<gene>
    <name evidence="4" type="primary">UL91</name>
    <name evidence="4" type="ORF">CCMVgp081</name>
</gene>
<name>Q8QS09_9BETA</name>
<dbReference type="Pfam" id="PF17442">
    <property type="entry name" value="U62_UL91"/>
    <property type="match status" value="1"/>
</dbReference>
<dbReference type="Proteomes" id="UP000099188">
    <property type="component" value="Segment"/>
</dbReference>
<accession>Q8QS09</accession>
<feature type="compositionally biased region" description="Low complexity" evidence="2">
    <location>
        <begin position="104"/>
        <end position="119"/>
    </location>
</feature>
<organism evidence="4 5">
    <name type="scientific">Panine betaherpesvirus 2</name>
    <name type="common">Chimpanzee cytomegalovirus</name>
    <dbReference type="NCBI Taxonomy" id="188763"/>
    <lineage>
        <taxon>Viruses</taxon>
        <taxon>Duplodnaviria</taxon>
        <taxon>Heunggongvirae</taxon>
        <taxon>Peploviricota</taxon>
        <taxon>Herviviricetes</taxon>
        <taxon>Herpesvirales</taxon>
        <taxon>Orthoherpesviridae</taxon>
        <taxon>Betaherpesvirinae</taxon>
        <taxon>Cytomegalovirus</taxon>
        <taxon>Cytomegalovirus paninebeta2</taxon>
    </lineage>
</organism>
<feature type="domain" description="Herpesvirus U62/UL91 functional" evidence="3">
    <location>
        <begin position="1"/>
        <end position="65"/>
    </location>
</feature>
<protein>
    <submittedName>
        <fullName evidence="4">Protein UL91</fullName>
    </submittedName>
</protein>
<reference evidence="4 5" key="1">
    <citation type="journal article" date="2003" name="J. Gen. Virol.">
        <title>The human cytomegalovirus genome revisited: comparison with the chimpanzee cytomegalovirus genome.</title>
        <authorList>
            <person name="Davison A.J."/>
            <person name="Dolan A."/>
            <person name="Akter P."/>
            <person name="Addison C."/>
            <person name="Dargan D.J."/>
            <person name="Alcendor D.J."/>
            <person name="McGeoch D.J."/>
            <person name="Hayward G.S."/>
        </authorList>
    </citation>
    <scope>NUCLEOTIDE SEQUENCE [LARGE SCALE GENOMIC DNA]</scope>
    <source>
        <strain evidence="4">Heberling</strain>
    </source>
</reference>
<feature type="region of interest" description="Disordered" evidence="2">
    <location>
        <begin position="71"/>
        <end position="119"/>
    </location>
</feature>
<evidence type="ECO:0000256" key="2">
    <source>
        <dbReference type="SAM" id="MobiDB-lite"/>
    </source>
</evidence>